<dbReference type="NCBIfam" id="NF003314">
    <property type="entry name" value="PRK04322.1"/>
    <property type="match status" value="1"/>
</dbReference>
<dbReference type="EC" id="3.1.1.29" evidence="2"/>
<dbReference type="InterPro" id="IPR002833">
    <property type="entry name" value="PTH2"/>
</dbReference>
<evidence type="ECO:0000256" key="2">
    <source>
        <dbReference type="ARBA" id="ARBA00013260"/>
    </source>
</evidence>
<sequence length="113" mass="12494">MVIAVRRDLDLGKGKIAAQVAHAAVSCALISMKKNKKIFREWINTGQKKVVIKVDNLDEIYNLKRKFDELKIINEIIVDAGYTQIDPGTVTCIGIGPADDDVLDGITGKYHLL</sequence>
<dbReference type="PANTHER" id="PTHR12649">
    <property type="entry name" value="PEPTIDYL-TRNA HYDROLASE 2"/>
    <property type="match status" value="1"/>
</dbReference>
<keyword evidence="8" id="KW-1185">Reference proteome</keyword>
<dbReference type="InterPro" id="IPR023476">
    <property type="entry name" value="Pep_tRNA_hydro_II_dom_sf"/>
</dbReference>
<evidence type="ECO:0000256" key="4">
    <source>
        <dbReference type="ARBA" id="ARBA00038050"/>
    </source>
</evidence>
<organism evidence="7 8">
    <name type="scientific">Picrophilus torridus (strain ATCC 700027 / DSM 9790 / JCM 10055 / NBRC 100828 / KAW 2/3)</name>
    <dbReference type="NCBI Taxonomy" id="1122961"/>
    <lineage>
        <taxon>Archaea</taxon>
        <taxon>Methanobacteriati</taxon>
        <taxon>Thermoplasmatota</taxon>
        <taxon>Thermoplasmata</taxon>
        <taxon>Thermoplasmatales</taxon>
        <taxon>Picrophilaceae</taxon>
        <taxon>Picrophilus</taxon>
    </lineage>
</organism>
<name>A0A8G2FXI4_PICTO</name>
<evidence type="ECO:0000256" key="1">
    <source>
        <dbReference type="ARBA" id="ARBA00003043"/>
    </source>
</evidence>
<dbReference type="FunFam" id="3.40.1490.10:FF:000001">
    <property type="entry name" value="Peptidyl-tRNA hydrolase 2"/>
    <property type="match status" value="1"/>
</dbReference>
<dbReference type="NCBIfam" id="TIGR00283">
    <property type="entry name" value="arch_pth2"/>
    <property type="match status" value="1"/>
</dbReference>
<evidence type="ECO:0000256" key="6">
    <source>
        <dbReference type="ARBA" id="ARBA00050038"/>
    </source>
</evidence>
<dbReference type="EMBL" id="FWYE01000003">
    <property type="protein sequence ID" value="SMD31312.1"/>
    <property type="molecule type" value="Genomic_DNA"/>
</dbReference>
<evidence type="ECO:0000256" key="3">
    <source>
        <dbReference type="ARBA" id="ARBA00022801"/>
    </source>
</evidence>
<evidence type="ECO:0000313" key="8">
    <source>
        <dbReference type="Proteomes" id="UP000192315"/>
    </source>
</evidence>
<dbReference type="GO" id="GO:0004045">
    <property type="term" value="F:peptidyl-tRNA hydrolase activity"/>
    <property type="evidence" value="ECO:0007669"/>
    <property type="project" value="UniProtKB-EC"/>
</dbReference>
<dbReference type="AlphaFoldDB" id="A0A8G2FXI4"/>
<dbReference type="Pfam" id="PF01981">
    <property type="entry name" value="PTH2"/>
    <property type="match status" value="1"/>
</dbReference>
<dbReference type="Gene3D" id="3.40.1490.10">
    <property type="entry name" value="Bit1"/>
    <property type="match status" value="1"/>
</dbReference>
<dbReference type="SUPFAM" id="SSF102462">
    <property type="entry name" value="Peptidyl-tRNA hydrolase II"/>
    <property type="match status" value="1"/>
</dbReference>
<reference evidence="7 8" key="1">
    <citation type="submission" date="2017-04" db="EMBL/GenBank/DDBJ databases">
        <authorList>
            <person name="Varghese N."/>
            <person name="Submissions S."/>
        </authorList>
    </citation>
    <scope>NUCLEOTIDE SEQUENCE [LARGE SCALE GENOMIC DNA]</scope>
    <source>
        <strain evidence="7 8">DSM 9789</strain>
    </source>
</reference>
<keyword evidence="3 7" id="KW-0378">Hydrolase</keyword>
<dbReference type="Proteomes" id="UP000192315">
    <property type="component" value="Unassembled WGS sequence"/>
</dbReference>
<dbReference type="CDD" id="cd02430">
    <property type="entry name" value="PTH2"/>
    <property type="match status" value="1"/>
</dbReference>
<gene>
    <name evidence="7" type="ORF">SAMN02745355_1240</name>
</gene>
<dbReference type="PROSITE" id="PS51257">
    <property type="entry name" value="PROKAR_LIPOPROTEIN"/>
    <property type="match status" value="1"/>
</dbReference>
<comment type="catalytic activity">
    <reaction evidence="5">
        <text>an N-acyl-L-alpha-aminoacyl-tRNA + H2O = an N-acyl-L-amino acid + a tRNA + H(+)</text>
        <dbReference type="Rhea" id="RHEA:54448"/>
        <dbReference type="Rhea" id="RHEA-COMP:10123"/>
        <dbReference type="Rhea" id="RHEA-COMP:13883"/>
        <dbReference type="ChEBI" id="CHEBI:15377"/>
        <dbReference type="ChEBI" id="CHEBI:15378"/>
        <dbReference type="ChEBI" id="CHEBI:59874"/>
        <dbReference type="ChEBI" id="CHEBI:78442"/>
        <dbReference type="ChEBI" id="CHEBI:138191"/>
        <dbReference type="EC" id="3.1.1.29"/>
    </reaction>
</comment>
<comment type="function">
    <text evidence="1">The natural substrate for this enzyme may be peptidyl-tRNAs which drop off the ribosome during protein synthesis.</text>
</comment>
<comment type="similarity">
    <text evidence="4">Belongs to the PTH2 family.</text>
</comment>
<protein>
    <recommendedName>
        <fullName evidence="6">Peptidyl-tRNA hydrolase</fullName>
        <ecNumber evidence="2">3.1.1.29</ecNumber>
    </recommendedName>
</protein>
<dbReference type="GO" id="GO:0005829">
    <property type="term" value="C:cytosol"/>
    <property type="evidence" value="ECO:0007669"/>
    <property type="project" value="TreeGrafter"/>
</dbReference>
<proteinExistence type="inferred from homology"/>
<comment type="caution">
    <text evidence="7">The sequence shown here is derived from an EMBL/GenBank/DDBJ whole genome shotgun (WGS) entry which is preliminary data.</text>
</comment>
<accession>A0A8G2FXI4</accession>
<dbReference type="RefSeq" id="WP_084273077.1">
    <property type="nucleotide sequence ID" value="NZ_FWYE01000003.1"/>
</dbReference>
<evidence type="ECO:0000256" key="5">
    <source>
        <dbReference type="ARBA" id="ARBA00048707"/>
    </source>
</evidence>
<evidence type="ECO:0000313" key="7">
    <source>
        <dbReference type="EMBL" id="SMD31312.1"/>
    </source>
</evidence>
<dbReference type="PANTHER" id="PTHR12649:SF11">
    <property type="entry name" value="PEPTIDYL-TRNA HYDROLASE 2, MITOCHONDRIAL"/>
    <property type="match status" value="1"/>
</dbReference>